<dbReference type="EMBL" id="RCCT01000006">
    <property type="protein sequence ID" value="RLK00488.1"/>
    <property type="molecule type" value="Genomic_DNA"/>
</dbReference>
<accession>A0A497YZH0</accession>
<reference evidence="4 5" key="1">
    <citation type="submission" date="2018-10" db="EMBL/GenBank/DDBJ databases">
        <title>Genomic Encyclopedia of Archaeal and Bacterial Type Strains, Phase II (KMG-II): from individual species to whole genera.</title>
        <authorList>
            <person name="Goeker M."/>
        </authorList>
    </citation>
    <scope>NUCLEOTIDE SEQUENCE [LARGE SCALE GENOMIC DNA]</scope>
    <source>
        <strain evidence="4 5">DSM 29317</strain>
    </source>
</reference>
<proteinExistence type="predicted"/>
<keyword evidence="1 2" id="KW-0238">DNA-binding</keyword>
<evidence type="ECO:0000313" key="4">
    <source>
        <dbReference type="EMBL" id="RLK00488.1"/>
    </source>
</evidence>
<evidence type="ECO:0000256" key="2">
    <source>
        <dbReference type="PROSITE-ProRule" id="PRU00335"/>
    </source>
</evidence>
<keyword evidence="5" id="KW-1185">Reference proteome</keyword>
<evidence type="ECO:0000259" key="3">
    <source>
        <dbReference type="PROSITE" id="PS50977"/>
    </source>
</evidence>
<feature type="DNA-binding region" description="H-T-H motif" evidence="2">
    <location>
        <begin position="31"/>
        <end position="50"/>
    </location>
</feature>
<dbReference type="Pfam" id="PF00440">
    <property type="entry name" value="TetR_N"/>
    <property type="match status" value="1"/>
</dbReference>
<dbReference type="InterPro" id="IPR009057">
    <property type="entry name" value="Homeodomain-like_sf"/>
</dbReference>
<dbReference type="OrthoDB" id="9809265at2"/>
<dbReference type="SUPFAM" id="SSF46689">
    <property type="entry name" value="Homeodomain-like"/>
    <property type="match status" value="1"/>
</dbReference>
<dbReference type="Proteomes" id="UP000271700">
    <property type="component" value="Unassembled WGS sequence"/>
</dbReference>
<gene>
    <name evidence="4" type="ORF">CLV75_3478</name>
</gene>
<dbReference type="InterPro" id="IPR001647">
    <property type="entry name" value="HTH_TetR"/>
</dbReference>
<evidence type="ECO:0000313" key="5">
    <source>
        <dbReference type="Proteomes" id="UP000271700"/>
    </source>
</evidence>
<protein>
    <submittedName>
        <fullName evidence="4">TetR family transcriptional regulator</fullName>
    </submittedName>
</protein>
<sequence>MPRTSLKDVRTKEILSAFTRCVARYGLDGSTLARISEEAGIARPLLRHYLGNREEMIQRLLDHVLSDFAMRTKTFFDMLPATGRIDALIEALFGRVDYSSESAAVFAALVAASERHKEIRQPLLRFVYEFEDRIAAEISAENTSADPNLVDVAAAGITAIYFNTDAVMPLVPKEGWRDRQRAAALVLLEAACQSDRT</sequence>
<dbReference type="Gene3D" id="1.10.357.10">
    <property type="entry name" value="Tetracycline Repressor, domain 2"/>
    <property type="match status" value="1"/>
</dbReference>
<feature type="domain" description="HTH tetR-type" evidence="3">
    <location>
        <begin position="8"/>
        <end position="68"/>
    </location>
</feature>
<dbReference type="STRING" id="981384.GCA_000192475_02430"/>
<dbReference type="AlphaFoldDB" id="A0A497YZH0"/>
<evidence type="ECO:0000256" key="1">
    <source>
        <dbReference type="ARBA" id="ARBA00023125"/>
    </source>
</evidence>
<name>A0A497YZH0_9RHOB</name>
<dbReference type="PROSITE" id="PS50977">
    <property type="entry name" value="HTH_TETR_2"/>
    <property type="match status" value="1"/>
</dbReference>
<dbReference type="GO" id="GO:0003677">
    <property type="term" value="F:DNA binding"/>
    <property type="evidence" value="ECO:0007669"/>
    <property type="project" value="UniProtKB-UniRule"/>
</dbReference>
<comment type="caution">
    <text evidence="4">The sequence shown here is derived from an EMBL/GenBank/DDBJ whole genome shotgun (WGS) entry which is preliminary data.</text>
</comment>
<organism evidence="4 5">
    <name type="scientific">Ruegeria conchae</name>
    <dbReference type="NCBI Taxonomy" id="981384"/>
    <lineage>
        <taxon>Bacteria</taxon>
        <taxon>Pseudomonadati</taxon>
        <taxon>Pseudomonadota</taxon>
        <taxon>Alphaproteobacteria</taxon>
        <taxon>Rhodobacterales</taxon>
        <taxon>Roseobacteraceae</taxon>
        <taxon>Ruegeria</taxon>
    </lineage>
</organism>
<dbReference type="RefSeq" id="WP_010440703.1">
    <property type="nucleotide sequence ID" value="NZ_AEYW01000007.1"/>
</dbReference>